<protein>
    <submittedName>
        <fullName evidence="2">Carboxymuconolactone decarboxylase</fullName>
    </submittedName>
</protein>
<dbReference type="GO" id="GO:0051920">
    <property type="term" value="F:peroxiredoxin activity"/>
    <property type="evidence" value="ECO:0007669"/>
    <property type="project" value="InterPro"/>
</dbReference>
<reference evidence="2" key="2">
    <citation type="submission" date="2020-09" db="EMBL/GenBank/DDBJ databases">
        <authorList>
            <person name="Sun Q."/>
            <person name="Ohkuma M."/>
        </authorList>
    </citation>
    <scope>NUCLEOTIDE SEQUENCE</scope>
    <source>
        <strain evidence="2">JCM 4646</strain>
    </source>
</reference>
<keyword evidence="3" id="KW-1185">Reference proteome</keyword>
<gene>
    <name evidence="2" type="ORF">GCM10018781_65190</name>
</gene>
<dbReference type="Gene3D" id="1.20.1290.10">
    <property type="entry name" value="AhpD-like"/>
    <property type="match status" value="1"/>
</dbReference>
<dbReference type="SUPFAM" id="SSF69118">
    <property type="entry name" value="AhpD-like"/>
    <property type="match status" value="1"/>
</dbReference>
<name>A0A919L2S7_9ACTN</name>
<dbReference type="Pfam" id="PF02627">
    <property type="entry name" value="CMD"/>
    <property type="match status" value="1"/>
</dbReference>
<evidence type="ECO:0000313" key="3">
    <source>
        <dbReference type="Proteomes" id="UP000617734"/>
    </source>
</evidence>
<dbReference type="RefSeq" id="WP_190214510.1">
    <property type="nucleotide sequence ID" value="NZ_BNBO01000054.1"/>
</dbReference>
<evidence type="ECO:0000313" key="2">
    <source>
        <dbReference type="EMBL" id="GHH81792.1"/>
    </source>
</evidence>
<sequence>MPHISITNGLPGISGLMAQRPDTAAPLNQLAETLLRSPLSLSRGERELIAAYTSELNETEFCSGSHSAFAAAQLDGGAELVKAVLHGLDEAPVTPRLRALLRIAGAVRGPVRALPPELVAEAREAGADDAQIHDTVLIAAAFCLYNRYVTCLDTELPTDPGYYEEGAERIVTRGYAPAAR</sequence>
<organism evidence="2 3">
    <name type="scientific">Kitasatospora indigofera</name>
    <dbReference type="NCBI Taxonomy" id="67307"/>
    <lineage>
        <taxon>Bacteria</taxon>
        <taxon>Bacillati</taxon>
        <taxon>Actinomycetota</taxon>
        <taxon>Actinomycetes</taxon>
        <taxon>Kitasatosporales</taxon>
        <taxon>Streptomycetaceae</taxon>
        <taxon>Kitasatospora</taxon>
    </lineage>
</organism>
<dbReference type="PANTHER" id="PTHR35446">
    <property type="entry name" value="SI:CH211-175M2.5"/>
    <property type="match status" value="1"/>
</dbReference>
<dbReference type="AlphaFoldDB" id="A0A919L2S7"/>
<reference evidence="2" key="1">
    <citation type="journal article" date="2014" name="Int. J. Syst. Evol. Microbiol.">
        <title>Complete genome sequence of Corynebacterium casei LMG S-19264T (=DSM 44701T), isolated from a smear-ripened cheese.</title>
        <authorList>
            <consortium name="US DOE Joint Genome Institute (JGI-PGF)"/>
            <person name="Walter F."/>
            <person name="Albersmeier A."/>
            <person name="Kalinowski J."/>
            <person name="Ruckert C."/>
        </authorList>
    </citation>
    <scope>NUCLEOTIDE SEQUENCE</scope>
    <source>
        <strain evidence="2">JCM 4646</strain>
    </source>
</reference>
<dbReference type="InterPro" id="IPR003779">
    <property type="entry name" value="CMD-like"/>
</dbReference>
<evidence type="ECO:0000259" key="1">
    <source>
        <dbReference type="Pfam" id="PF02627"/>
    </source>
</evidence>
<dbReference type="InterPro" id="IPR029032">
    <property type="entry name" value="AhpD-like"/>
</dbReference>
<dbReference type="GeneID" id="95356808"/>
<dbReference type="Proteomes" id="UP000617734">
    <property type="component" value="Unassembled WGS sequence"/>
</dbReference>
<proteinExistence type="predicted"/>
<dbReference type="PANTHER" id="PTHR35446:SF2">
    <property type="entry name" value="CARBOXYMUCONOLACTONE DECARBOXYLASE-LIKE DOMAIN-CONTAINING PROTEIN"/>
    <property type="match status" value="1"/>
</dbReference>
<comment type="caution">
    <text evidence="2">The sequence shown here is derived from an EMBL/GenBank/DDBJ whole genome shotgun (WGS) entry which is preliminary data.</text>
</comment>
<feature type="domain" description="Carboxymuconolactone decarboxylase-like" evidence="1">
    <location>
        <begin position="21"/>
        <end position="104"/>
    </location>
</feature>
<accession>A0A919L2S7</accession>
<dbReference type="EMBL" id="BNBO01000054">
    <property type="protein sequence ID" value="GHH81792.1"/>
    <property type="molecule type" value="Genomic_DNA"/>
</dbReference>